<dbReference type="EMBL" id="UYYG01000033">
    <property type="protein sequence ID" value="VDN51830.1"/>
    <property type="molecule type" value="Genomic_DNA"/>
</dbReference>
<dbReference type="Proteomes" id="UP000274756">
    <property type="component" value="Unassembled WGS sequence"/>
</dbReference>
<evidence type="ECO:0000313" key="1">
    <source>
        <dbReference type="EMBL" id="VDN51830.1"/>
    </source>
</evidence>
<evidence type="ECO:0000313" key="2">
    <source>
        <dbReference type="Proteomes" id="UP000038040"/>
    </source>
</evidence>
<evidence type="ECO:0000313" key="4">
    <source>
        <dbReference type="WBParaSite" id="DME_0000753601-mRNA-1"/>
    </source>
</evidence>
<sequence>MRFWKLFSPNSVKCAKECWSNGIGMQEPVQEVDVERIISRRERRYDDKRFNESDEYLNPKPIEHISNEIATVLAIDQLLDNSFLISDQELEYFVPSNNQNLKIISANRDHWKTTTGEYCPLGWRVKRSSEDGSPLLCDPINRSKKCPKPYLCISSQCKLNFCCASQKILDKLTIENEFLEEDSDAEL</sequence>
<dbReference type="AlphaFoldDB" id="A0A0N4UIT8"/>
<proteinExistence type="predicted"/>
<keyword evidence="3" id="KW-1185">Reference proteome</keyword>
<evidence type="ECO:0000313" key="3">
    <source>
        <dbReference type="Proteomes" id="UP000274756"/>
    </source>
</evidence>
<name>A0A0N4UIT8_DRAME</name>
<gene>
    <name evidence="1" type="ORF">DME_LOCUS1803</name>
</gene>
<accession>A0A0N4UIT8</accession>
<reference evidence="1 3" key="2">
    <citation type="submission" date="2018-11" db="EMBL/GenBank/DDBJ databases">
        <authorList>
            <consortium name="Pathogen Informatics"/>
        </authorList>
    </citation>
    <scope>NUCLEOTIDE SEQUENCE [LARGE SCALE GENOMIC DNA]</scope>
</reference>
<dbReference type="WBParaSite" id="DME_0000753601-mRNA-1">
    <property type="protein sequence ID" value="DME_0000753601-mRNA-1"/>
    <property type="gene ID" value="DME_0000753601"/>
</dbReference>
<reference evidence="4" key="1">
    <citation type="submission" date="2017-02" db="UniProtKB">
        <authorList>
            <consortium name="WormBaseParasite"/>
        </authorList>
    </citation>
    <scope>IDENTIFICATION</scope>
</reference>
<dbReference type="OrthoDB" id="5827361at2759"/>
<dbReference type="Proteomes" id="UP000038040">
    <property type="component" value="Unplaced"/>
</dbReference>
<organism evidence="2 4">
    <name type="scientific">Dracunculus medinensis</name>
    <name type="common">Guinea worm</name>
    <dbReference type="NCBI Taxonomy" id="318479"/>
    <lineage>
        <taxon>Eukaryota</taxon>
        <taxon>Metazoa</taxon>
        <taxon>Ecdysozoa</taxon>
        <taxon>Nematoda</taxon>
        <taxon>Chromadorea</taxon>
        <taxon>Rhabditida</taxon>
        <taxon>Spirurina</taxon>
        <taxon>Dracunculoidea</taxon>
        <taxon>Dracunculidae</taxon>
        <taxon>Dracunculus</taxon>
    </lineage>
</organism>
<protein>
    <submittedName>
        <fullName evidence="4">FLYWCH-type domain-containing protein</fullName>
    </submittedName>
</protein>